<organism evidence="3 4">
    <name type="scientific">Ceraceosorus bombacis</name>
    <dbReference type="NCBI Taxonomy" id="401625"/>
    <lineage>
        <taxon>Eukaryota</taxon>
        <taxon>Fungi</taxon>
        <taxon>Dikarya</taxon>
        <taxon>Basidiomycota</taxon>
        <taxon>Ustilaginomycotina</taxon>
        <taxon>Exobasidiomycetes</taxon>
        <taxon>Ceraceosorales</taxon>
        <taxon>Ceraceosoraceae</taxon>
        <taxon>Ceraceosorus</taxon>
    </lineage>
</organism>
<reference evidence="4" key="1">
    <citation type="submission" date="2014-09" db="EMBL/GenBank/DDBJ databases">
        <authorList>
            <person name="Sharma Rahul"/>
            <person name="Thines Marco"/>
        </authorList>
    </citation>
    <scope>NUCLEOTIDE SEQUENCE [LARGE SCALE GENOMIC DNA]</scope>
</reference>
<proteinExistence type="predicted"/>
<dbReference type="EMBL" id="CCYA01000278">
    <property type="protein sequence ID" value="CEH16113.1"/>
    <property type="molecule type" value="Genomic_DNA"/>
</dbReference>
<accession>A0A0P1BJL2</accession>
<protein>
    <submittedName>
        <fullName evidence="3">Uncharacterized protein</fullName>
    </submittedName>
</protein>
<keyword evidence="2" id="KW-0472">Membrane</keyword>
<evidence type="ECO:0000256" key="1">
    <source>
        <dbReference type="SAM" id="MobiDB-lite"/>
    </source>
</evidence>
<keyword evidence="2" id="KW-1133">Transmembrane helix</keyword>
<keyword evidence="4" id="KW-1185">Reference proteome</keyword>
<keyword evidence="2" id="KW-0812">Transmembrane</keyword>
<feature type="transmembrane region" description="Helical" evidence="2">
    <location>
        <begin position="20"/>
        <end position="38"/>
    </location>
</feature>
<name>A0A0P1BJL2_9BASI</name>
<dbReference type="AlphaFoldDB" id="A0A0P1BJL2"/>
<evidence type="ECO:0000313" key="3">
    <source>
        <dbReference type="EMBL" id="CEH16113.1"/>
    </source>
</evidence>
<sequence length="322" mass="35289">MKGDAAPSAGSKRRAAIDRLARCAVGAGVLITTFLMLADKLALGRTRKWSASRSSGNDSHLQESGLRQASREESAFDSPSLQHGSFNRLEAVQASEARQLRKRTIGQVLVRCAKASYRMLHAAQCSSTDTRVVEPEPQVRNTGAITKSEWRAALYEARSRKSGMTGARTVALMQLKRPNSIATTRARERRVERLLGMPSPARLSRLGSQSKTFTAPQTGHVDRVRPVKPAPGTSLPPPLHKGQSSTHGPLALSWPKGHIDGTPHIKKEVDPLKASLMVADTDRVEDALLLPEHRAQGFREAPVLRWGQLQIYDSPRIKMKIP</sequence>
<feature type="region of interest" description="Disordered" evidence="1">
    <location>
        <begin position="48"/>
        <end position="82"/>
    </location>
</feature>
<evidence type="ECO:0000313" key="4">
    <source>
        <dbReference type="Proteomes" id="UP000054845"/>
    </source>
</evidence>
<dbReference type="Proteomes" id="UP000054845">
    <property type="component" value="Unassembled WGS sequence"/>
</dbReference>
<evidence type="ECO:0000256" key="2">
    <source>
        <dbReference type="SAM" id="Phobius"/>
    </source>
</evidence>
<dbReference type="OrthoDB" id="10317762at2759"/>